<dbReference type="InterPro" id="IPR041413">
    <property type="entry name" value="MLTR_LBD"/>
</dbReference>
<evidence type="ECO:0000313" key="3">
    <source>
        <dbReference type="Proteomes" id="UP001432062"/>
    </source>
</evidence>
<name>A0ABZ1YYI8_9NOCA</name>
<keyword evidence="3" id="KW-1185">Reference proteome</keyword>
<dbReference type="InterPro" id="IPR010982">
    <property type="entry name" value="Lambda_DNA-bd_dom_sf"/>
</dbReference>
<dbReference type="Gene3D" id="3.30.450.180">
    <property type="match status" value="1"/>
</dbReference>
<dbReference type="EMBL" id="CP109441">
    <property type="protein sequence ID" value="WUV46940.1"/>
    <property type="molecule type" value="Genomic_DNA"/>
</dbReference>
<dbReference type="Pfam" id="PF17765">
    <property type="entry name" value="MLTR_LBD"/>
    <property type="match status" value="1"/>
</dbReference>
<dbReference type="PANTHER" id="PTHR35010">
    <property type="entry name" value="BLL4672 PROTEIN-RELATED"/>
    <property type="match status" value="1"/>
</dbReference>
<dbReference type="CDD" id="cd00093">
    <property type="entry name" value="HTH_XRE"/>
    <property type="match status" value="1"/>
</dbReference>
<dbReference type="PROSITE" id="PS50943">
    <property type="entry name" value="HTH_CROC1"/>
    <property type="match status" value="1"/>
</dbReference>
<dbReference type="Proteomes" id="UP001432062">
    <property type="component" value="Chromosome"/>
</dbReference>
<accession>A0ABZ1YYI8</accession>
<gene>
    <name evidence="2" type="ORF">OG563_01375</name>
</gene>
<dbReference type="PANTHER" id="PTHR35010:SF4">
    <property type="entry name" value="BLL5781 PROTEIN"/>
    <property type="match status" value="1"/>
</dbReference>
<dbReference type="SMART" id="SM00530">
    <property type="entry name" value="HTH_XRE"/>
    <property type="match status" value="1"/>
</dbReference>
<dbReference type="Pfam" id="PF13560">
    <property type="entry name" value="HTH_31"/>
    <property type="match status" value="1"/>
</dbReference>
<organism evidence="2 3">
    <name type="scientific">Nocardia vinacea</name>
    <dbReference type="NCBI Taxonomy" id="96468"/>
    <lineage>
        <taxon>Bacteria</taxon>
        <taxon>Bacillati</taxon>
        <taxon>Actinomycetota</taxon>
        <taxon>Actinomycetes</taxon>
        <taxon>Mycobacteriales</taxon>
        <taxon>Nocardiaceae</taxon>
        <taxon>Nocardia</taxon>
    </lineage>
</organism>
<reference evidence="2" key="1">
    <citation type="submission" date="2022-10" db="EMBL/GenBank/DDBJ databases">
        <title>The complete genomes of actinobacterial strains from the NBC collection.</title>
        <authorList>
            <person name="Joergensen T.S."/>
            <person name="Alvarez Arevalo M."/>
            <person name="Sterndorff E.B."/>
            <person name="Faurdal D."/>
            <person name="Vuksanovic O."/>
            <person name="Mourched A.-S."/>
            <person name="Charusanti P."/>
            <person name="Shaw S."/>
            <person name="Blin K."/>
            <person name="Weber T."/>
        </authorList>
    </citation>
    <scope>NUCLEOTIDE SEQUENCE</scope>
    <source>
        <strain evidence="2">NBC_01482</strain>
    </source>
</reference>
<dbReference type="SUPFAM" id="SSF47413">
    <property type="entry name" value="lambda repressor-like DNA-binding domains"/>
    <property type="match status" value="1"/>
</dbReference>
<dbReference type="Gene3D" id="1.10.260.40">
    <property type="entry name" value="lambda repressor-like DNA-binding domains"/>
    <property type="match status" value="1"/>
</dbReference>
<proteinExistence type="predicted"/>
<dbReference type="InterPro" id="IPR001387">
    <property type="entry name" value="Cro/C1-type_HTH"/>
</dbReference>
<dbReference type="RefSeq" id="WP_329410995.1">
    <property type="nucleotide sequence ID" value="NZ_CP109441.1"/>
</dbReference>
<sequence>MDSERPVGALLREWRLRRRLSQLELSVQSGISTRHVSFVETGRTIPSPGMVERFAEHLGIPLRERNRLLVAAGYAPTYRHRTLDDPDLAQARAAVRRVLDAHEPFPALAIDQRWNLLFANTAAEVFFEGVAAELLEPPINMMRIGLHPKGFAPRVRNIDQVRGFLLPRLARQAALSGDPELVALHAELRVFASEGVFPQVDPSEVALPIHLDHRGTQLSLFNTIMRFGAAFDVTLDEIAIESYFPADQTTSAYLHSFAR</sequence>
<evidence type="ECO:0000259" key="1">
    <source>
        <dbReference type="PROSITE" id="PS50943"/>
    </source>
</evidence>
<feature type="domain" description="HTH cro/C1-type" evidence="1">
    <location>
        <begin position="11"/>
        <end position="65"/>
    </location>
</feature>
<protein>
    <submittedName>
        <fullName evidence="2">Helix-turn-helix domain-containing protein</fullName>
    </submittedName>
</protein>
<evidence type="ECO:0000313" key="2">
    <source>
        <dbReference type="EMBL" id="WUV46940.1"/>
    </source>
</evidence>